<evidence type="ECO:0000313" key="2">
    <source>
        <dbReference type="EMBL" id="TDE57776.1"/>
    </source>
</evidence>
<proteinExistence type="predicted"/>
<reference evidence="2 3" key="1">
    <citation type="submission" date="2019-03" db="EMBL/GenBank/DDBJ databases">
        <title>Draft genome sequences of novel Actinobacteria.</title>
        <authorList>
            <person name="Sahin N."/>
            <person name="Ay H."/>
            <person name="Saygin H."/>
        </authorList>
    </citation>
    <scope>NUCLEOTIDE SEQUENCE [LARGE SCALE GENOMIC DNA]</scope>
    <source>
        <strain evidence="2 3">6K102</strain>
    </source>
</reference>
<evidence type="ECO:0000256" key="1">
    <source>
        <dbReference type="SAM" id="MobiDB-lite"/>
    </source>
</evidence>
<dbReference type="RefSeq" id="WP_132628921.1">
    <property type="nucleotide sequence ID" value="NZ_SMLD01000012.1"/>
</dbReference>
<dbReference type="AlphaFoldDB" id="A0A4R5FV11"/>
<sequence>MRRKGVALLVIAAAAFVVAGVVAILGDMAPEEAARGVENTRSPEDISSYWTRERMDEATGG</sequence>
<evidence type="ECO:0000313" key="3">
    <source>
        <dbReference type="Proteomes" id="UP000295136"/>
    </source>
</evidence>
<feature type="region of interest" description="Disordered" evidence="1">
    <location>
        <begin position="33"/>
        <end position="61"/>
    </location>
</feature>
<organism evidence="2 3">
    <name type="scientific">Nonomuraea mesophila</name>
    <dbReference type="NCBI Taxonomy" id="2530382"/>
    <lineage>
        <taxon>Bacteria</taxon>
        <taxon>Bacillati</taxon>
        <taxon>Actinomycetota</taxon>
        <taxon>Actinomycetes</taxon>
        <taxon>Streptosporangiales</taxon>
        <taxon>Streptosporangiaceae</taxon>
        <taxon>Nonomuraea</taxon>
    </lineage>
</organism>
<accession>A0A4R5FV11</accession>
<gene>
    <name evidence="2" type="ORF">E1295_07410</name>
</gene>
<dbReference type="EMBL" id="SMLD01000012">
    <property type="protein sequence ID" value="TDE57776.1"/>
    <property type="molecule type" value="Genomic_DNA"/>
</dbReference>
<comment type="caution">
    <text evidence="2">The sequence shown here is derived from an EMBL/GenBank/DDBJ whole genome shotgun (WGS) entry which is preliminary data.</text>
</comment>
<name>A0A4R5FV11_9ACTN</name>
<dbReference type="Proteomes" id="UP000295136">
    <property type="component" value="Unassembled WGS sequence"/>
</dbReference>
<feature type="compositionally biased region" description="Basic and acidic residues" evidence="1">
    <location>
        <begin position="51"/>
        <end position="61"/>
    </location>
</feature>
<keyword evidence="3" id="KW-1185">Reference proteome</keyword>
<protein>
    <submittedName>
        <fullName evidence="2">Uncharacterized protein</fullName>
    </submittedName>
</protein>